<keyword evidence="1" id="KW-0808">Transferase</keyword>
<protein>
    <recommendedName>
        <fullName evidence="7">Glycosyltransferase</fullName>
    </recommendedName>
</protein>
<dbReference type="Pfam" id="PF00535">
    <property type="entry name" value="Glycos_transf_2"/>
    <property type="match status" value="2"/>
</dbReference>
<evidence type="ECO:0000313" key="6">
    <source>
        <dbReference type="Proteomes" id="UP000238218"/>
    </source>
</evidence>
<dbReference type="InterPro" id="IPR050834">
    <property type="entry name" value="Glycosyltransf_2"/>
</dbReference>
<evidence type="ECO:0000259" key="4">
    <source>
        <dbReference type="Pfam" id="PF02709"/>
    </source>
</evidence>
<keyword evidence="6" id="KW-1185">Reference proteome</keyword>
<name>A0ABX5FBU8_9CHRO</name>
<dbReference type="CDD" id="cd00761">
    <property type="entry name" value="Glyco_tranf_GTA_type"/>
    <property type="match status" value="1"/>
</dbReference>
<dbReference type="Proteomes" id="UP000238218">
    <property type="component" value="Unassembled WGS sequence"/>
</dbReference>
<gene>
    <name evidence="5" type="ORF">C7B81_07835</name>
</gene>
<comment type="caution">
    <text evidence="5">The sequence shown here is derived from an EMBL/GenBank/DDBJ whole genome shotgun (WGS) entry which is preliminary data.</text>
</comment>
<organism evidence="5 6">
    <name type="scientific">Aphanothece cf. minutissima CCALA 015</name>
    <dbReference type="NCBI Taxonomy" id="2107695"/>
    <lineage>
        <taxon>Bacteria</taxon>
        <taxon>Bacillati</taxon>
        <taxon>Cyanobacteriota</taxon>
        <taxon>Cyanophyceae</taxon>
        <taxon>Oscillatoriophycideae</taxon>
        <taxon>Chroococcales</taxon>
        <taxon>Aphanothecaceae</taxon>
        <taxon>Aphanothece</taxon>
    </lineage>
</organism>
<dbReference type="Gene3D" id="3.90.550.10">
    <property type="entry name" value="Spore Coat Polysaccharide Biosynthesis Protein SpsA, Chain A"/>
    <property type="match status" value="2"/>
</dbReference>
<evidence type="ECO:0000313" key="5">
    <source>
        <dbReference type="EMBL" id="PSB37997.1"/>
    </source>
</evidence>
<dbReference type="EMBL" id="PVWP01000004">
    <property type="protein sequence ID" value="PSB37997.1"/>
    <property type="molecule type" value="Genomic_DNA"/>
</dbReference>
<dbReference type="InterPro" id="IPR029044">
    <property type="entry name" value="Nucleotide-diphossugar_trans"/>
</dbReference>
<sequence>MPAATGPAGPAMPRAPGPRPSTCWRRQPASTLPVRPMAEAAGPTRRERLGVWLKDRLRYEWLLRRPAPAQLGIANRRERLEAAPDGFGQACLWRYTSRLHAPAIQPELGRRLLRRCLAAAPIRRRPTPGWAAGPPEVSVLIGHRGTERLPLLLATLESLAAQEGVRLECLVIEQDSEPRIADRLPGWVRHIHGPLPDPTAPYNRSHTFNLGAREAQAPVLLLHDNDMLVPTGYARRLLERISRGYAVVNPKRFVFYLDETHSAAVLAGSGAYDARPAEAIVQNLEAGGSMAITAEAYAAIGGMDEGFVGWGGEDNEFWDRCLTRPTWIWGYEPIVHLWHRGQPLKHRTDNPNLERARAVMRRPALERIAALRPAPVPGLVSTIIPVHNRAGLLRAAVASVLEQDHRPIEIVIVDDGSSDDTGAVADGLAADHPQTIRVIHQPNRGPGAARQRGLDQSRGEFVQYLDSDDLLLPGKFSAQVDALRRSPGAGIAYGPSLEEDHSRRPVERCGPMRATGIPLERLFPRLLLERWWTTSCPLYRRDLLDRIGPWQPWINEEDWEYDGRAGATGTPLVWVPTPVSVRRIHMGDDHLSDRGHLDPRKLVDRSRAQESLLRSALAAGVDPGGPEMARFSRSAFLLSRQCGAAGAEQAARRLFRLARRHGARQPRRQLEFLLYGLLAAALGWGRAARLSMGVRTRLRPGPRPGGNMT</sequence>
<feature type="region of interest" description="Disordered" evidence="2">
    <location>
        <begin position="1"/>
        <end position="43"/>
    </location>
</feature>
<evidence type="ECO:0000259" key="3">
    <source>
        <dbReference type="Pfam" id="PF00535"/>
    </source>
</evidence>
<feature type="domain" description="Glycosyltransferase 2-like" evidence="3">
    <location>
        <begin position="381"/>
        <end position="496"/>
    </location>
</feature>
<feature type="compositionally biased region" description="Low complexity" evidence="2">
    <location>
        <begin position="1"/>
        <end position="12"/>
    </location>
</feature>
<evidence type="ECO:0000256" key="2">
    <source>
        <dbReference type="SAM" id="MobiDB-lite"/>
    </source>
</evidence>
<reference evidence="5 6" key="1">
    <citation type="submission" date="2018-02" db="EMBL/GenBank/DDBJ databases">
        <authorList>
            <person name="Moore K."/>
            <person name="Momper L."/>
        </authorList>
    </citation>
    <scope>NUCLEOTIDE SEQUENCE [LARGE SCALE GENOMIC DNA]</scope>
    <source>
        <strain evidence="5 6">CCALA 015</strain>
    </source>
</reference>
<proteinExistence type="predicted"/>
<evidence type="ECO:0008006" key="7">
    <source>
        <dbReference type="Google" id="ProtNLM"/>
    </source>
</evidence>
<dbReference type="SUPFAM" id="SSF53448">
    <property type="entry name" value="Nucleotide-diphospho-sugar transferases"/>
    <property type="match status" value="2"/>
</dbReference>
<dbReference type="PANTHER" id="PTHR43685:SF11">
    <property type="entry name" value="GLYCOSYLTRANSFERASE TAGX-RELATED"/>
    <property type="match status" value="1"/>
</dbReference>
<feature type="domain" description="Galactosyltransferase C-terminal" evidence="4">
    <location>
        <begin position="286"/>
        <end position="322"/>
    </location>
</feature>
<evidence type="ECO:0000256" key="1">
    <source>
        <dbReference type="ARBA" id="ARBA00022679"/>
    </source>
</evidence>
<dbReference type="PANTHER" id="PTHR43685">
    <property type="entry name" value="GLYCOSYLTRANSFERASE"/>
    <property type="match status" value="1"/>
</dbReference>
<dbReference type="InterPro" id="IPR027791">
    <property type="entry name" value="Galactosyl_T_C"/>
</dbReference>
<reference evidence="5 6" key="2">
    <citation type="submission" date="2018-03" db="EMBL/GenBank/DDBJ databases">
        <title>The ancient ancestry and fast evolution of plastids.</title>
        <authorList>
            <person name="Moore K.R."/>
            <person name="Magnabosco C."/>
            <person name="Momper L."/>
            <person name="Gold D.A."/>
            <person name="Bosak T."/>
            <person name="Fournier G.P."/>
        </authorList>
    </citation>
    <scope>NUCLEOTIDE SEQUENCE [LARGE SCALE GENOMIC DNA]</scope>
    <source>
        <strain evidence="5 6">CCALA 015</strain>
    </source>
</reference>
<accession>A0ABX5FBU8</accession>
<feature type="domain" description="Glycosyltransferase 2-like" evidence="3">
    <location>
        <begin position="149"/>
        <end position="262"/>
    </location>
</feature>
<dbReference type="Pfam" id="PF02709">
    <property type="entry name" value="Glyco_transf_7C"/>
    <property type="match status" value="1"/>
</dbReference>
<dbReference type="InterPro" id="IPR001173">
    <property type="entry name" value="Glyco_trans_2-like"/>
</dbReference>